<dbReference type="EMBL" id="GG738849">
    <property type="protein sequence ID" value="EFC48910.1"/>
    <property type="molecule type" value="Genomic_DNA"/>
</dbReference>
<feature type="compositionally biased region" description="Polar residues" evidence="1">
    <location>
        <begin position="335"/>
        <end position="353"/>
    </location>
</feature>
<evidence type="ECO:0000313" key="3">
    <source>
        <dbReference type="Proteomes" id="UP000006671"/>
    </source>
</evidence>
<accession>D2V2K0</accession>
<dbReference type="RefSeq" id="XP_002681654.1">
    <property type="nucleotide sequence ID" value="XM_002681608.1"/>
</dbReference>
<dbReference type="PANTHER" id="PTHR37028">
    <property type="entry name" value="UNNAMED PRODUCT-RELATED"/>
    <property type="match status" value="1"/>
</dbReference>
<proteinExistence type="predicted"/>
<organism evidence="3">
    <name type="scientific">Naegleria gruberi</name>
    <name type="common">Amoeba</name>
    <dbReference type="NCBI Taxonomy" id="5762"/>
    <lineage>
        <taxon>Eukaryota</taxon>
        <taxon>Discoba</taxon>
        <taxon>Heterolobosea</taxon>
        <taxon>Tetramitia</taxon>
        <taxon>Eutetramitia</taxon>
        <taxon>Vahlkampfiidae</taxon>
        <taxon>Naegleria</taxon>
    </lineage>
</organism>
<feature type="region of interest" description="Disordered" evidence="1">
    <location>
        <begin position="409"/>
        <end position="443"/>
    </location>
</feature>
<dbReference type="Proteomes" id="UP000006671">
    <property type="component" value="Unassembled WGS sequence"/>
</dbReference>
<dbReference type="OMA" id="FHARVTR"/>
<feature type="region of interest" description="Disordered" evidence="1">
    <location>
        <begin position="111"/>
        <end position="140"/>
    </location>
</feature>
<sequence>MWMKESEDPAYVYNYSATDDDMSSSYEYSSNWSQSASNYSANTATTQSSLTSKESEQVDQFLSSLYGSDYENIISDDSSWNSRQTSDQFKNVANMSLAELNDALNIMLPYESPNKTTSSENSSGKISSSHSPTLKPSTRKTSNNSIFHALYENSNDCFSGAKSCIDLSSTSGSNKENTYATSPLSSNRSSLCLSPCSTSSSLTKVREFNLQTEKRSRIINNDIVKKEEKECTFRPKINSTSSSIVQCDKFHDRLVKWQEKKRKETERKREELLQEENTQCTFKPKVFSVSSNTESDACIKLFNSATKLVEKKKHNIKKLEQEEMKECSFKPSISGDPSVQSRYLDQSKKSTSTVEDEECTFQPNIRKSIGGQNSSYLKSNPFERLSKVNRSRMEFDEKDSLLDELTDLESVDSSNQSSWQSSRPSSAPSSRGGRAYQASVEETSRKTFKDFIDRQQNTMKRKEQKINFIKSNMEHSHKPSINKTSIDLAKNRSKTPFEERVKNEINRKKLNERQQSALAEKNCTFQPQINKTSKQLPSRGVEELSKGDLNLKQKKIEQTKKVLERSEFKDVTFKPKTNNGTKAKSILKLSTEPETYIERITQYKERNEYKKKMMLLSKEQKELEECTFKPQIHDAPVYVKEIAKSMAFARQLENQEIQIKWR</sequence>
<dbReference type="PANTHER" id="PTHR37028:SF4">
    <property type="entry name" value="ALMS MOTIF DOMAIN-CONTAINING PROTEIN"/>
    <property type="match status" value="1"/>
</dbReference>
<keyword evidence="3" id="KW-1185">Reference proteome</keyword>
<evidence type="ECO:0000256" key="1">
    <source>
        <dbReference type="SAM" id="MobiDB-lite"/>
    </source>
</evidence>
<protein>
    <submittedName>
        <fullName evidence="2">Predicted protein</fullName>
    </submittedName>
</protein>
<feature type="region of interest" description="Disordered" evidence="1">
    <location>
        <begin position="328"/>
        <end position="358"/>
    </location>
</feature>
<dbReference type="KEGG" id="ngr:NAEGRDRAFT_46181"/>
<dbReference type="VEuPathDB" id="AmoebaDB:NAEGRDRAFT_46181"/>
<dbReference type="GeneID" id="8852774"/>
<dbReference type="AlphaFoldDB" id="D2V2K0"/>
<reference evidence="2 3" key="1">
    <citation type="journal article" date="2010" name="Cell">
        <title>The genome of Naegleria gruberi illuminates early eukaryotic versatility.</title>
        <authorList>
            <person name="Fritz-Laylin L.K."/>
            <person name="Prochnik S.E."/>
            <person name="Ginger M.L."/>
            <person name="Dacks J.B."/>
            <person name="Carpenter M.L."/>
            <person name="Field M.C."/>
            <person name="Kuo A."/>
            <person name="Paredez A."/>
            <person name="Chapman J."/>
            <person name="Pham J."/>
            <person name="Shu S."/>
            <person name="Neupane R."/>
            <person name="Cipriano M."/>
            <person name="Mancuso J."/>
            <person name="Tu H."/>
            <person name="Salamov A."/>
            <person name="Lindquist E."/>
            <person name="Shapiro H."/>
            <person name="Lucas S."/>
            <person name="Grigoriev I.V."/>
            <person name="Cande W.Z."/>
            <person name="Fulton C."/>
            <person name="Rokhsar D.S."/>
            <person name="Dawson S.C."/>
        </authorList>
    </citation>
    <scope>NUCLEOTIDE SEQUENCE [LARGE SCALE GENOMIC DNA]</scope>
    <source>
        <strain evidence="2 3">NEG-M</strain>
    </source>
</reference>
<gene>
    <name evidence="2" type="ORF">NAEGRDRAFT_46181</name>
</gene>
<name>D2V2K0_NAEGR</name>
<feature type="compositionally biased region" description="Low complexity" evidence="1">
    <location>
        <begin position="118"/>
        <end position="131"/>
    </location>
</feature>
<dbReference type="InParanoid" id="D2V2K0"/>
<dbReference type="OrthoDB" id="266492at2759"/>
<feature type="compositionally biased region" description="Low complexity" evidence="1">
    <location>
        <begin position="411"/>
        <end position="430"/>
    </location>
</feature>
<evidence type="ECO:0000313" key="2">
    <source>
        <dbReference type="EMBL" id="EFC48910.1"/>
    </source>
</evidence>
<dbReference type="eggNOG" id="ENOG502QVYA">
    <property type="taxonomic scope" value="Eukaryota"/>
</dbReference>